<dbReference type="OrthoDB" id="3944633at2759"/>
<accession>A0A6G1HB73</accession>
<evidence type="ECO:0000256" key="1">
    <source>
        <dbReference type="SAM" id="MobiDB-lite"/>
    </source>
</evidence>
<protein>
    <recommendedName>
        <fullName evidence="4">Heterokaryon incompatibility domain-containing protein</fullName>
    </recommendedName>
</protein>
<dbReference type="Proteomes" id="UP000800041">
    <property type="component" value="Unassembled WGS sequence"/>
</dbReference>
<proteinExistence type="predicted"/>
<evidence type="ECO:0000313" key="3">
    <source>
        <dbReference type="Proteomes" id="UP000800041"/>
    </source>
</evidence>
<dbReference type="PANTHER" id="PTHR33112">
    <property type="entry name" value="DOMAIN PROTEIN, PUTATIVE-RELATED"/>
    <property type="match status" value="1"/>
</dbReference>
<sequence length="545" mass="61411">MASSQGEYTRNRNWIDTETLKFWLHTCGNCHGLDCYSTFVEDPSTAPSAIPDGDQNAAKDTCTDTQSSDKATPTTSSLPGPRWLVDVEKYCLIQAKPYDQYAALSYVWCNDDEENLHQELQNMAAIYAQAYVTIVAANGWDANHGLRGILRVTEPRYLPQSGPNLAENLGDSLQPYSSILFPRIDLPRNGFLSTDHHVSVQGGTMGLSDKFVLTYPSDAYRAITGLLSVWSRSFRGGFVSGLPQMFFESALLWQPRSLVQRRATSPSKPQDYLPSWSWIGWEGDIHSQDWACRWDLIFPVFDENGLMIPRVRPLLHWFCGNPIEEITLVVNSSLPYVSENSSNTLEGSSPGLRNPKTETWTDRSRPLASTHSFAGIHSMLPIAAPQKYLFCRTKRAFVRAVSIADYTVQSGNPCLDIVQKDENLHEKGYLMLKSSIEPPSYNGVSTDFPWLRKEAVDCVQFVGPEPGYELISLSLSTIELGEMRRVPLLVEGKLLKGRRYKDLAEVYNVMWIEWEEGVAYRRGLGQMFKESWESLDLEEIDVTLG</sequence>
<feature type="region of interest" description="Disordered" evidence="1">
    <location>
        <begin position="341"/>
        <end position="364"/>
    </location>
</feature>
<evidence type="ECO:0008006" key="4">
    <source>
        <dbReference type="Google" id="ProtNLM"/>
    </source>
</evidence>
<feature type="compositionally biased region" description="Polar residues" evidence="1">
    <location>
        <begin position="63"/>
        <end position="78"/>
    </location>
</feature>
<evidence type="ECO:0000313" key="2">
    <source>
        <dbReference type="EMBL" id="KAF1990198.1"/>
    </source>
</evidence>
<name>A0A6G1HB73_9PEZI</name>
<reference evidence="2" key="1">
    <citation type="journal article" date="2020" name="Stud. Mycol.">
        <title>101 Dothideomycetes genomes: a test case for predicting lifestyles and emergence of pathogens.</title>
        <authorList>
            <person name="Haridas S."/>
            <person name="Albert R."/>
            <person name="Binder M."/>
            <person name="Bloem J."/>
            <person name="Labutti K."/>
            <person name="Salamov A."/>
            <person name="Andreopoulos B."/>
            <person name="Baker S."/>
            <person name="Barry K."/>
            <person name="Bills G."/>
            <person name="Bluhm B."/>
            <person name="Cannon C."/>
            <person name="Castanera R."/>
            <person name="Culley D."/>
            <person name="Daum C."/>
            <person name="Ezra D."/>
            <person name="Gonzalez J."/>
            <person name="Henrissat B."/>
            <person name="Kuo A."/>
            <person name="Liang C."/>
            <person name="Lipzen A."/>
            <person name="Lutzoni F."/>
            <person name="Magnuson J."/>
            <person name="Mondo S."/>
            <person name="Nolan M."/>
            <person name="Ohm R."/>
            <person name="Pangilinan J."/>
            <person name="Park H.-J."/>
            <person name="Ramirez L."/>
            <person name="Alfaro M."/>
            <person name="Sun H."/>
            <person name="Tritt A."/>
            <person name="Yoshinaga Y."/>
            <person name="Zwiers L.-H."/>
            <person name="Turgeon B."/>
            <person name="Goodwin S."/>
            <person name="Spatafora J."/>
            <person name="Crous P."/>
            <person name="Grigoriev I."/>
        </authorList>
    </citation>
    <scope>NUCLEOTIDE SEQUENCE</scope>
    <source>
        <strain evidence="2">CBS 113979</strain>
    </source>
</reference>
<dbReference type="AlphaFoldDB" id="A0A6G1HB73"/>
<feature type="region of interest" description="Disordered" evidence="1">
    <location>
        <begin position="46"/>
        <end position="78"/>
    </location>
</feature>
<feature type="compositionally biased region" description="Basic and acidic residues" evidence="1">
    <location>
        <begin position="355"/>
        <end position="364"/>
    </location>
</feature>
<keyword evidence="3" id="KW-1185">Reference proteome</keyword>
<organism evidence="2 3">
    <name type="scientific">Aulographum hederae CBS 113979</name>
    <dbReference type="NCBI Taxonomy" id="1176131"/>
    <lineage>
        <taxon>Eukaryota</taxon>
        <taxon>Fungi</taxon>
        <taxon>Dikarya</taxon>
        <taxon>Ascomycota</taxon>
        <taxon>Pezizomycotina</taxon>
        <taxon>Dothideomycetes</taxon>
        <taxon>Pleosporomycetidae</taxon>
        <taxon>Aulographales</taxon>
        <taxon>Aulographaceae</taxon>
    </lineage>
</organism>
<dbReference type="PANTHER" id="PTHR33112:SF16">
    <property type="entry name" value="HETEROKARYON INCOMPATIBILITY DOMAIN-CONTAINING PROTEIN"/>
    <property type="match status" value="1"/>
</dbReference>
<dbReference type="EMBL" id="ML977143">
    <property type="protein sequence ID" value="KAF1990198.1"/>
    <property type="molecule type" value="Genomic_DNA"/>
</dbReference>
<gene>
    <name evidence="2" type="ORF">K402DRAFT_401651</name>
</gene>